<keyword evidence="1" id="KW-1133">Transmembrane helix</keyword>
<keyword evidence="1" id="KW-0472">Membrane</keyword>
<gene>
    <name evidence="2" type="ORF">V8N49_10560</name>
</gene>
<evidence type="ECO:0008006" key="4">
    <source>
        <dbReference type="Google" id="ProtNLM"/>
    </source>
</evidence>
<dbReference type="RefSeq" id="WP_048918815.1">
    <property type="nucleotide sequence ID" value="NZ_JBANEI010000005.1"/>
</dbReference>
<dbReference type="EMBL" id="JBANEI010000005">
    <property type="protein sequence ID" value="MEI2682099.1"/>
    <property type="molecule type" value="Genomic_DNA"/>
</dbReference>
<reference evidence="2 3" key="1">
    <citation type="submission" date="2024-02" db="EMBL/GenBank/DDBJ databases">
        <title>First report Erwinia aphidicola in onion in Chile.</title>
        <authorList>
            <person name="Valenzuela M."/>
            <person name="Pena M."/>
            <person name="Dutta B."/>
        </authorList>
    </citation>
    <scope>NUCLEOTIDE SEQUENCE [LARGE SCALE GENOMIC DNA]</scope>
    <source>
        <strain evidence="2 3">QCJ3A</strain>
    </source>
</reference>
<protein>
    <recommendedName>
        <fullName evidence="4">Anti-sigma factor RsiW</fullName>
    </recommendedName>
</protein>
<dbReference type="Proteomes" id="UP001306592">
    <property type="component" value="Unassembled WGS sequence"/>
</dbReference>
<keyword evidence="1" id="KW-0812">Transmembrane</keyword>
<evidence type="ECO:0000256" key="1">
    <source>
        <dbReference type="SAM" id="Phobius"/>
    </source>
</evidence>
<organism evidence="2 3">
    <name type="scientific">Erwinia aphidicola</name>
    <dbReference type="NCBI Taxonomy" id="68334"/>
    <lineage>
        <taxon>Bacteria</taxon>
        <taxon>Pseudomonadati</taxon>
        <taxon>Pseudomonadota</taxon>
        <taxon>Gammaproteobacteria</taxon>
        <taxon>Enterobacterales</taxon>
        <taxon>Erwiniaceae</taxon>
        <taxon>Erwinia</taxon>
    </lineage>
</organism>
<keyword evidence="3" id="KW-1185">Reference proteome</keyword>
<feature type="transmembrane region" description="Helical" evidence="1">
    <location>
        <begin position="97"/>
        <end position="116"/>
    </location>
</feature>
<evidence type="ECO:0000313" key="3">
    <source>
        <dbReference type="Proteomes" id="UP001306592"/>
    </source>
</evidence>
<proteinExistence type="predicted"/>
<accession>A0ABU8DF34</accession>
<comment type="caution">
    <text evidence="2">The sequence shown here is derived from an EMBL/GenBank/DDBJ whole genome shotgun (WGS) entry which is preliminary data.</text>
</comment>
<sequence length="266" mass="29886">MKREHITAPYSDEAIVAWLDGEMSAADSAAFEQQLKRDEPLSARTAELMRSNQPFAEAFEGLLEAAPEERMERHLAQLLARTPPAPAQHRGQVSRRALIAASLSFLFIGSGIGYFARPESASRRESGRIRDLEAQYMSLYSTQTLADVDNSPPVIARSLERTAREMGLRLSAQQLALPDAELKSIRLLRYDDASIAQIVWDRASEGPMALCISREQHQNLTPVQDEKRHGMNLAWWHAEGYQYVLIGRSPTQQMQQRAGQLRQSLS</sequence>
<evidence type="ECO:0000313" key="2">
    <source>
        <dbReference type="EMBL" id="MEI2682099.1"/>
    </source>
</evidence>
<name>A0ABU8DF34_ERWAP</name>